<dbReference type="RefSeq" id="XP_070891989.1">
    <property type="nucleotide sequence ID" value="XM_071049142.1"/>
</dbReference>
<dbReference type="Proteomes" id="UP001610444">
    <property type="component" value="Unassembled WGS sequence"/>
</dbReference>
<accession>A0ABR4J8E6</accession>
<feature type="transmembrane region" description="Helical" evidence="1">
    <location>
        <begin position="12"/>
        <end position="33"/>
    </location>
</feature>
<comment type="caution">
    <text evidence="2">The sequence shown here is derived from an EMBL/GenBank/DDBJ whole genome shotgun (WGS) entry which is preliminary data.</text>
</comment>
<evidence type="ECO:0000313" key="3">
    <source>
        <dbReference type="Proteomes" id="UP001610444"/>
    </source>
</evidence>
<evidence type="ECO:0000256" key="1">
    <source>
        <dbReference type="SAM" id="Phobius"/>
    </source>
</evidence>
<proteinExistence type="predicted"/>
<keyword evidence="1" id="KW-0472">Membrane</keyword>
<dbReference type="EMBL" id="JBFXLR010000121">
    <property type="protein sequence ID" value="KAL2836224.1"/>
    <property type="molecule type" value="Genomic_DNA"/>
</dbReference>
<evidence type="ECO:0000313" key="2">
    <source>
        <dbReference type="EMBL" id="KAL2836224.1"/>
    </source>
</evidence>
<name>A0ABR4J8E6_9EURO</name>
<organism evidence="2 3">
    <name type="scientific">Aspergillus pseudodeflectus</name>
    <dbReference type="NCBI Taxonomy" id="176178"/>
    <lineage>
        <taxon>Eukaryota</taxon>
        <taxon>Fungi</taxon>
        <taxon>Dikarya</taxon>
        <taxon>Ascomycota</taxon>
        <taxon>Pezizomycotina</taxon>
        <taxon>Eurotiomycetes</taxon>
        <taxon>Eurotiomycetidae</taxon>
        <taxon>Eurotiales</taxon>
        <taxon>Aspergillaceae</taxon>
        <taxon>Aspergillus</taxon>
        <taxon>Aspergillus subgen. Nidulantes</taxon>
    </lineage>
</organism>
<keyword evidence="1" id="KW-0812">Transmembrane</keyword>
<keyword evidence="3" id="KW-1185">Reference proteome</keyword>
<protein>
    <submittedName>
        <fullName evidence="2">Uncharacterized protein</fullName>
    </submittedName>
</protein>
<sequence length="104" mass="11922">MDTSTARSYYALPFHVPSFFFFLRVIVFLSSFINSGHILVRLTSAGDPSILSHTHLPTSFLILFSNGQRYQHSDLDWNQFHDLGLFPGRTPRALQWAYDVCAQL</sequence>
<keyword evidence="1" id="KW-1133">Transmembrane helix</keyword>
<reference evidence="2 3" key="1">
    <citation type="submission" date="2024-07" db="EMBL/GenBank/DDBJ databases">
        <title>Section-level genome sequencing and comparative genomics of Aspergillus sections Usti and Cavernicolus.</title>
        <authorList>
            <consortium name="Lawrence Berkeley National Laboratory"/>
            <person name="Nybo J.L."/>
            <person name="Vesth T.C."/>
            <person name="Theobald S."/>
            <person name="Frisvad J.C."/>
            <person name="Larsen T.O."/>
            <person name="Kjaerboelling I."/>
            <person name="Rothschild-Mancinelli K."/>
            <person name="Lyhne E.K."/>
            <person name="Kogle M.E."/>
            <person name="Barry K."/>
            <person name="Clum A."/>
            <person name="Na H."/>
            <person name="Ledsgaard L."/>
            <person name="Lin J."/>
            <person name="Lipzen A."/>
            <person name="Kuo A."/>
            <person name="Riley R."/>
            <person name="Mondo S."/>
            <person name="LaButti K."/>
            <person name="Haridas S."/>
            <person name="Pangalinan J."/>
            <person name="Salamov A.A."/>
            <person name="Simmons B.A."/>
            <person name="Magnuson J.K."/>
            <person name="Chen J."/>
            <person name="Drula E."/>
            <person name="Henrissat B."/>
            <person name="Wiebenga A."/>
            <person name="Lubbers R.J."/>
            <person name="Gomes A.C."/>
            <person name="Macurrencykelacurrency M.R."/>
            <person name="Stajich J."/>
            <person name="Grigoriev I.V."/>
            <person name="Mortensen U.H."/>
            <person name="De vries R.P."/>
            <person name="Baker S.E."/>
            <person name="Andersen M.R."/>
        </authorList>
    </citation>
    <scope>NUCLEOTIDE SEQUENCE [LARGE SCALE GENOMIC DNA]</scope>
    <source>
        <strain evidence="2 3">CBS 756.74</strain>
    </source>
</reference>
<dbReference type="GeneID" id="98164306"/>
<gene>
    <name evidence="2" type="ORF">BJX68DRAFT_41927</name>
</gene>